<feature type="region of interest" description="Disordered" evidence="1">
    <location>
        <begin position="104"/>
        <end position="138"/>
    </location>
</feature>
<feature type="compositionally biased region" description="Low complexity" evidence="1">
    <location>
        <begin position="1"/>
        <end position="10"/>
    </location>
</feature>
<dbReference type="EMBL" id="ML119129">
    <property type="protein sequence ID" value="RPB12326.1"/>
    <property type="molecule type" value="Genomic_DNA"/>
</dbReference>
<dbReference type="InParanoid" id="A0A3N4KPF4"/>
<dbReference type="Proteomes" id="UP000277580">
    <property type="component" value="Unassembled WGS sequence"/>
</dbReference>
<feature type="region of interest" description="Disordered" evidence="1">
    <location>
        <begin position="1"/>
        <end position="92"/>
    </location>
</feature>
<feature type="compositionally biased region" description="Acidic residues" evidence="1">
    <location>
        <begin position="117"/>
        <end position="137"/>
    </location>
</feature>
<sequence>MSSVSSLSSLDSEDWSDKASAADTVHSRDETLSPVNSADWSVASATESVLSRDETLSSVNSTDWSVAGATESSLSRDESFSPVNSSDWSVASGSGSFHSRVASIEPTENMDHPQDSEVVDENEYTDESEDSDDDDPLDAQNARSRLVAAYNAEPAQEGAYTYVEIDAPTAYSDSSISLRSLSTMTNDRAPPHVVFAGYHPTLYFRPKTFTLRTSLERAVEATNMVHRWAHARLHILMLTPPPQVETPNPFADYKCAYDNDTVRALNDAATFYRLAEYGAPAVTPEEMVAVYPASIWDESPKCWLGSGGMVGRLLHGLLWTSYEERERLYLTYPEFWDVVRCPECGVPREMGVWCNHGDMGNTA</sequence>
<protein>
    <submittedName>
        <fullName evidence="2">Uncharacterized protein</fullName>
    </submittedName>
</protein>
<feature type="compositionally biased region" description="Polar residues" evidence="1">
    <location>
        <begin position="33"/>
        <end position="49"/>
    </location>
</feature>
<gene>
    <name evidence="2" type="ORF">P167DRAFT_605763</name>
</gene>
<accession>A0A3N4KPF4</accession>
<evidence type="ECO:0000313" key="2">
    <source>
        <dbReference type="EMBL" id="RPB12326.1"/>
    </source>
</evidence>
<evidence type="ECO:0000313" key="3">
    <source>
        <dbReference type="Proteomes" id="UP000277580"/>
    </source>
</evidence>
<dbReference type="OrthoDB" id="5387408at2759"/>
<name>A0A3N4KPF4_9PEZI</name>
<proteinExistence type="predicted"/>
<dbReference type="AlphaFoldDB" id="A0A3N4KPF4"/>
<evidence type="ECO:0000256" key="1">
    <source>
        <dbReference type="SAM" id="MobiDB-lite"/>
    </source>
</evidence>
<organism evidence="2 3">
    <name type="scientific">Morchella conica CCBAS932</name>
    <dbReference type="NCBI Taxonomy" id="1392247"/>
    <lineage>
        <taxon>Eukaryota</taxon>
        <taxon>Fungi</taxon>
        <taxon>Dikarya</taxon>
        <taxon>Ascomycota</taxon>
        <taxon>Pezizomycotina</taxon>
        <taxon>Pezizomycetes</taxon>
        <taxon>Pezizales</taxon>
        <taxon>Morchellaceae</taxon>
        <taxon>Morchella</taxon>
    </lineage>
</organism>
<keyword evidence="3" id="KW-1185">Reference proteome</keyword>
<reference evidence="2 3" key="1">
    <citation type="journal article" date="2018" name="Nat. Ecol. Evol.">
        <title>Pezizomycetes genomes reveal the molecular basis of ectomycorrhizal truffle lifestyle.</title>
        <authorList>
            <person name="Murat C."/>
            <person name="Payen T."/>
            <person name="Noel B."/>
            <person name="Kuo A."/>
            <person name="Morin E."/>
            <person name="Chen J."/>
            <person name="Kohler A."/>
            <person name="Krizsan K."/>
            <person name="Balestrini R."/>
            <person name="Da Silva C."/>
            <person name="Montanini B."/>
            <person name="Hainaut M."/>
            <person name="Levati E."/>
            <person name="Barry K.W."/>
            <person name="Belfiori B."/>
            <person name="Cichocki N."/>
            <person name="Clum A."/>
            <person name="Dockter R.B."/>
            <person name="Fauchery L."/>
            <person name="Guy J."/>
            <person name="Iotti M."/>
            <person name="Le Tacon F."/>
            <person name="Lindquist E.A."/>
            <person name="Lipzen A."/>
            <person name="Malagnac F."/>
            <person name="Mello A."/>
            <person name="Molinier V."/>
            <person name="Miyauchi S."/>
            <person name="Poulain J."/>
            <person name="Riccioni C."/>
            <person name="Rubini A."/>
            <person name="Sitrit Y."/>
            <person name="Splivallo R."/>
            <person name="Traeger S."/>
            <person name="Wang M."/>
            <person name="Zifcakova L."/>
            <person name="Wipf D."/>
            <person name="Zambonelli A."/>
            <person name="Paolocci F."/>
            <person name="Nowrousian M."/>
            <person name="Ottonello S."/>
            <person name="Baldrian P."/>
            <person name="Spatafora J.W."/>
            <person name="Henrissat B."/>
            <person name="Nagy L.G."/>
            <person name="Aury J.M."/>
            <person name="Wincker P."/>
            <person name="Grigoriev I.V."/>
            <person name="Bonfante P."/>
            <person name="Martin F.M."/>
        </authorList>
    </citation>
    <scope>NUCLEOTIDE SEQUENCE [LARGE SCALE GENOMIC DNA]</scope>
    <source>
        <strain evidence="2 3">CCBAS932</strain>
    </source>
</reference>